<proteinExistence type="predicted"/>
<protein>
    <submittedName>
        <fullName evidence="4">Uncharacterized protein</fullName>
    </submittedName>
</protein>
<feature type="compositionally biased region" description="Acidic residues" evidence="2">
    <location>
        <begin position="37"/>
        <end position="46"/>
    </location>
</feature>
<name>A0A7I7QMS9_9MYCO</name>
<feature type="region of interest" description="Disordered" evidence="2">
    <location>
        <begin position="34"/>
        <end position="54"/>
    </location>
</feature>
<organism evidence="4 5">
    <name type="scientific">Mycolicibacterium sediminis</name>
    <dbReference type="NCBI Taxonomy" id="1286180"/>
    <lineage>
        <taxon>Bacteria</taxon>
        <taxon>Bacillati</taxon>
        <taxon>Actinomycetota</taxon>
        <taxon>Actinomycetes</taxon>
        <taxon>Mycobacteriales</taxon>
        <taxon>Mycobacteriaceae</taxon>
        <taxon>Mycolicibacterium</taxon>
    </lineage>
</organism>
<feature type="coiled-coil region" evidence="1">
    <location>
        <begin position="161"/>
        <end position="195"/>
    </location>
</feature>
<dbReference type="KEGG" id="msei:MSEDJ_16900"/>
<dbReference type="RefSeq" id="WP_163796463.1">
    <property type="nucleotide sequence ID" value="NZ_AP022588.1"/>
</dbReference>
<feature type="transmembrane region" description="Helical" evidence="3">
    <location>
        <begin position="6"/>
        <end position="25"/>
    </location>
</feature>
<dbReference type="EMBL" id="AP022588">
    <property type="protein sequence ID" value="BBY27594.1"/>
    <property type="molecule type" value="Genomic_DNA"/>
</dbReference>
<gene>
    <name evidence="4" type="ORF">MSEDJ_16900</name>
</gene>
<dbReference type="Proteomes" id="UP000467193">
    <property type="component" value="Chromosome"/>
</dbReference>
<evidence type="ECO:0000313" key="4">
    <source>
        <dbReference type="EMBL" id="BBY27594.1"/>
    </source>
</evidence>
<evidence type="ECO:0000313" key="5">
    <source>
        <dbReference type="Proteomes" id="UP000467193"/>
    </source>
</evidence>
<evidence type="ECO:0000256" key="2">
    <source>
        <dbReference type="SAM" id="MobiDB-lite"/>
    </source>
</evidence>
<evidence type="ECO:0000256" key="1">
    <source>
        <dbReference type="SAM" id="Coils"/>
    </source>
</evidence>
<reference evidence="4 5" key="1">
    <citation type="journal article" date="2019" name="Emerg. Microbes Infect.">
        <title>Comprehensive subspecies identification of 175 nontuberculous mycobacteria species based on 7547 genomic profiles.</title>
        <authorList>
            <person name="Matsumoto Y."/>
            <person name="Kinjo T."/>
            <person name="Motooka D."/>
            <person name="Nabeya D."/>
            <person name="Jung N."/>
            <person name="Uechi K."/>
            <person name="Horii T."/>
            <person name="Iida T."/>
            <person name="Fujita J."/>
            <person name="Nakamura S."/>
        </authorList>
    </citation>
    <scope>NUCLEOTIDE SEQUENCE [LARGE SCALE GENOMIC DNA]</scope>
    <source>
        <strain evidence="4 5">JCM 17899</strain>
    </source>
</reference>
<keyword evidence="3" id="KW-0472">Membrane</keyword>
<accession>A0A7I7QMS9</accession>
<keyword evidence="1" id="KW-0175">Coiled coil</keyword>
<evidence type="ECO:0000256" key="3">
    <source>
        <dbReference type="SAM" id="Phobius"/>
    </source>
</evidence>
<sequence length="223" mass="24873">MVLLIRLIEVLLLLVPVGLAVFYAVRSLRLGGPRDEPELEPVAEPDAEPRSVGTRGDPALQWRAITRTVEEHARTDARWLEYELDAAKLLDFPLMTDVGDERVMRFHRAKLRADVLRPDRAEDLLDDRASADAYLSAVEDYVTSFNAAESEAIRLRRSDFSREAQQRLARAQSLIRVAQDESATAQERAQSLELADRELDGLLVLPTSTRSGLERGIAGEIGG</sequence>
<keyword evidence="5" id="KW-1185">Reference proteome</keyword>
<keyword evidence="3" id="KW-0812">Transmembrane</keyword>
<dbReference type="AlphaFoldDB" id="A0A7I7QMS9"/>
<keyword evidence="3" id="KW-1133">Transmembrane helix</keyword>